<gene>
    <name evidence="1" type="ORF">SKP52_01635</name>
</gene>
<dbReference type="Proteomes" id="UP000030907">
    <property type="component" value="Chromosome"/>
</dbReference>
<dbReference type="HOGENOM" id="CLU_2131944_0_0_5"/>
<organism evidence="1 2">
    <name type="scientific">Sphingopyxis fribergensis</name>
    <dbReference type="NCBI Taxonomy" id="1515612"/>
    <lineage>
        <taxon>Bacteria</taxon>
        <taxon>Pseudomonadati</taxon>
        <taxon>Pseudomonadota</taxon>
        <taxon>Alphaproteobacteria</taxon>
        <taxon>Sphingomonadales</taxon>
        <taxon>Sphingomonadaceae</taxon>
        <taxon>Sphingopyxis</taxon>
    </lineage>
</organism>
<evidence type="ECO:0000313" key="2">
    <source>
        <dbReference type="Proteomes" id="UP000030907"/>
    </source>
</evidence>
<evidence type="ECO:0000313" key="1">
    <source>
        <dbReference type="EMBL" id="AJA07264.1"/>
    </source>
</evidence>
<sequence>MTHGILRQLASEAPDVPPPAIQFLSLTEDEFVDRFQPVPNHLLATAGFDFGRGGCLFEASGPDLEFIRSQPAANVWTVIEGDDGLEITDGMHAVNRLGYLLAEQPCPPDTMVSVPLDF</sequence>
<dbReference type="OrthoDB" id="7452082at2"/>
<accession>A0A0A7PBG9</accession>
<protein>
    <submittedName>
        <fullName evidence="1">Uncharacterized protein</fullName>
    </submittedName>
</protein>
<dbReference type="KEGG" id="sphk:SKP52_01635"/>
<name>A0A0A7PBG9_9SPHN</name>
<dbReference type="EMBL" id="CP009122">
    <property type="protein sequence ID" value="AJA07264.1"/>
    <property type="molecule type" value="Genomic_DNA"/>
</dbReference>
<dbReference type="STRING" id="1515612.SKP52_01635"/>
<proteinExistence type="predicted"/>
<reference evidence="1 2" key="1">
    <citation type="journal article" date="2015" name="Int. J. Syst. Evol. Microbiol.">
        <title>Description of Sphingopyxis fribergensis sp. nov. - a soil bacterium with the ability to degrade styrene and phenylacetic acid.</title>
        <authorList>
            <person name="Oelschlagel M."/>
            <person name="Ruckert C."/>
            <person name="Kalinowski J."/>
            <person name="Schmidt G."/>
            <person name="Schlomann M."/>
            <person name="Tischler D."/>
        </authorList>
    </citation>
    <scope>NUCLEOTIDE SEQUENCE [LARGE SCALE GENOMIC DNA]</scope>
    <source>
        <strain evidence="1 2">Kp5.2</strain>
    </source>
</reference>
<dbReference type="AlphaFoldDB" id="A0A0A7PBG9"/>
<keyword evidence="2" id="KW-1185">Reference proteome</keyword>
<dbReference type="RefSeq" id="WP_148308984.1">
    <property type="nucleotide sequence ID" value="NZ_CP009122.1"/>
</dbReference>